<dbReference type="GO" id="GO:0005829">
    <property type="term" value="C:cytosol"/>
    <property type="evidence" value="ECO:0007669"/>
    <property type="project" value="TreeGrafter"/>
</dbReference>
<dbReference type="PIRSF" id="PIRSF002134">
    <property type="entry name" value="Ribosomal_S13"/>
    <property type="match status" value="1"/>
</dbReference>
<keyword evidence="5 7" id="KW-0687">Ribonucleoprotein</keyword>
<comment type="subunit">
    <text evidence="7">Part of the 30S ribosomal subunit. Forms a loose heterodimer with protein S19. Forms two bridges to the 50S subunit in the 70S ribosome.</text>
</comment>
<dbReference type="GO" id="GO:0015935">
    <property type="term" value="C:small ribosomal subunit"/>
    <property type="evidence" value="ECO:0007669"/>
    <property type="project" value="TreeGrafter"/>
</dbReference>
<evidence type="ECO:0000256" key="1">
    <source>
        <dbReference type="ARBA" id="ARBA00008080"/>
    </source>
</evidence>
<evidence type="ECO:0000256" key="9">
    <source>
        <dbReference type="SAM" id="MobiDB-lite"/>
    </source>
</evidence>
<evidence type="ECO:0000256" key="3">
    <source>
        <dbReference type="ARBA" id="ARBA00022884"/>
    </source>
</evidence>
<organism evidence="10 11">
    <name type="scientific">Candidatus Wolfebacteria bacterium RIFCSPLOWO2_01_FULL_45_19</name>
    <dbReference type="NCBI Taxonomy" id="1802557"/>
    <lineage>
        <taxon>Bacteria</taxon>
        <taxon>Candidatus Wolfeibacteriota</taxon>
    </lineage>
</organism>
<keyword evidence="4 7" id="KW-0689">Ribosomal protein</keyword>
<evidence type="ECO:0000313" key="11">
    <source>
        <dbReference type="Proteomes" id="UP000178946"/>
    </source>
</evidence>
<comment type="function">
    <text evidence="7">Located at the top of the head of the 30S subunit, it contacts several helices of the 16S rRNA. In the 70S ribosome it contacts the 23S rRNA (bridge B1a) and protein L5 of the 50S subunit (bridge B1b), connecting the 2 subunits; these bridges are implicated in subunit movement. Contacts the tRNAs in the A and P-sites.</text>
</comment>
<protein>
    <recommendedName>
        <fullName evidence="6 7">Small ribosomal subunit protein uS13</fullName>
    </recommendedName>
</protein>
<name>A0A1F8DSE7_9BACT</name>
<dbReference type="GO" id="GO:0000049">
    <property type="term" value="F:tRNA binding"/>
    <property type="evidence" value="ECO:0007669"/>
    <property type="project" value="UniProtKB-UniRule"/>
</dbReference>
<sequence length="127" mass="14503">MRITGINIPDNKRVEIALTYIYGVGRHSSGVILKTAGVNPNKRAKDLTQDEINKIKITLEKNFKIEGELRQVTKQNIQRLKEIQSYRGNRHARRLPVRGQRTKTNSRTVRGNVRKTAGSGKRKVDLK</sequence>
<evidence type="ECO:0000256" key="4">
    <source>
        <dbReference type="ARBA" id="ARBA00022980"/>
    </source>
</evidence>
<evidence type="ECO:0000256" key="8">
    <source>
        <dbReference type="RuleBase" id="RU003830"/>
    </source>
</evidence>
<keyword evidence="3 7" id="KW-0694">RNA-binding</keyword>
<dbReference type="AlphaFoldDB" id="A0A1F8DSE7"/>
<dbReference type="Gene3D" id="4.10.910.10">
    <property type="entry name" value="30s ribosomal protein s13, domain 2"/>
    <property type="match status" value="1"/>
</dbReference>
<dbReference type="InterPro" id="IPR001892">
    <property type="entry name" value="Ribosomal_uS13"/>
</dbReference>
<evidence type="ECO:0000256" key="6">
    <source>
        <dbReference type="ARBA" id="ARBA00035166"/>
    </source>
</evidence>
<dbReference type="InterPro" id="IPR010979">
    <property type="entry name" value="Ribosomal_uS13-like_H2TH"/>
</dbReference>
<dbReference type="EMBL" id="MGIR01000001">
    <property type="protein sequence ID" value="OGM91557.1"/>
    <property type="molecule type" value="Genomic_DNA"/>
</dbReference>
<accession>A0A1F8DSE7</accession>
<proteinExistence type="inferred from homology"/>
<dbReference type="FunFam" id="1.10.8.50:FF:000001">
    <property type="entry name" value="30S ribosomal protein S13"/>
    <property type="match status" value="1"/>
</dbReference>
<evidence type="ECO:0000256" key="7">
    <source>
        <dbReference type="HAMAP-Rule" id="MF_01315"/>
    </source>
</evidence>
<evidence type="ECO:0000256" key="2">
    <source>
        <dbReference type="ARBA" id="ARBA00022730"/>
    </source>
</evidence>
<dbReference type="InterPro" id="IPR019980">
    <property type="entry name" value="Ribosomal_uS13_bac-type"/>
</dbReference>
<dbReference type="STRING" id="1802557.A3A20_01250"/>
<comment type="similarity">
    <text evidence="1 7 8">Belongs to the universal ribosomal protein uS13 family.</text>
</comment>
<dbReference type="Gene3D" id="1.10.8.50">
    <property type="match status" value="1"/>
</dbReference>
<dbReference type="GO" id="GO:0006412">
    <property type="term" value="P:translation"/>
    <property type="evidence" value="ECO:0007669"/>
    <property type="project" value="UniProtKB-UniRule"/>
</dbReference>
<dbReference type="InterPro" id="IPR027437">
    <property type="entry name" value="Rbsml_uS13_C"/>
</dbReference>
<dbReference type="PANTHER" id="PTHR10871:SF1">
    <property type="entry name" value="SMALL RIBOSOMAL SUBUNIT PROTEIN US13M"/>
    <property type="match status" value="1"/>
</dbReference>
<dbReference type="Pfam" id="PF00416">
    <property type="entry name" value="Ribosomal_S13"/>
    <property type="match status" value="1"/>
</dbReference>
<dbReference type="SUPFAM" id="SSF46946">
    <property type="entry name" value="S13-like H2TH domain"/>
    <property type="match status" value="1"/>
</dbReference>
<comment type="caution">
    <text evidence="10">The sequence shown here is derived from an EMBL/GenBank/DDBJ whole genome shotgun (WGS) entry which is preliminary data.</text>
</comment>
<evidence type="ECO:0000256" key="5">
    <source>
        <dbReference type="ARBA" id="ARBA00023274"/>
    </source>
</evidence>
<keyword evidence="7" id="KW-0820">tRNA-binding</keyword>
<dbReference type="PROSITE" id="PS50159">
    <property type="entry name" value="RIBOSOMAL_S13_2"/>
    <property type="match status" value="1"/>
</dbReference>
<evidence type="ECO:0000313" key="10">
    <source>
        <dbReference type="EMBL" id="OGM91557.1"/>
    </source>
</evidence>
<feature type="region of interest" description="Disordered" evidence="9">
    <location>
        <begin position="88"/>
        <end position="127"/>
    </location>
</feature>
<dbReference type="HAMAP" id="MF_01315">
    <property type="entry name" value="Ribosomal_uS13"/>
    <property type="match status" value="1"/>
</dbReference>
<gene>
    <name evidence="7" type="primary">rpsM</name>
    <name evidence="10" type="ORF">A3A20_01250</name>
</gene>
<dbReference type="NCBIfam" id="TIGR03631">
    <property type="entry name" value="uS13_bact"/>
    <property type="match status" value="1"/>
</dbReference>
<dbReference type="Proteomes" id="UP000178946">
    <property type="component" value="Unassembled WGS sequence"/>
</dbReference>
<dbReference type="GO" id="GO:0019843">
    <property type="term" value="F:rRNA binding"/>
    <property type="evidence" value="ECO:0007669"/>
    <property type="project" value="UniProtKB-UniRule"/>
</dbReference>
<keyword evidence="2 7" id="KW-0699">rRNA-binding</keyword>
<reference evidence="10 11" key="1">
    <citation type="journal article" date="2016" name="Nat. Commun.">
        <title>Thousands of microbial genomes shed light on interconnected biogeochemical processes in an aquifer system.</title>
        <authorList>
            <person name="Anantharaman K."/>
            <person name="Brown C.T."/>
            <person name="Hug L.A."/>
            <person name="Sharon I."/>
            <person name="Castelle C.J."/>
            <person name="Probst A.J."/>
            <person name="Thomas B.C."/>
            <person name="Singh A."/>
            <person name="Wilkins M.J."/>
            <person name="Karaoz U."/>
            <person name="Brodie E.L."/>
            <person name="Williams K.H."/>
            <person name="Hubbard S.S."/>
            <person name="Banfield J.F."/>
        </authorList>
    </citation>
    <scope>NUCLEOTIDE SEQUENCE [LARGE SCALE GENOMIC DNA]</scope>
</reference>
<dbReference type="GO" id="GO:0003735">
    <property type="term" value="F:structural constituent of ribosome"/>
    <property type="evidence" value="ECO:0007669"/>
    <property type="project" value="InterPro"/>
</dbReference>
<dbReference type="PANTHER" id="PTHR10871">
    <property type="entry name" value="30S RIBOSOMAL PROTEIN S13/40S RIBOSOMAL PROTEIN S18"/>
    <property type="match status" value="1"/>
</dbReference>